<dbReference type="Pfam" id="PF07977">
    <property type="entry name" value="FabA"/>
    <property type="match status" value="1"/>
</dbReference>
<keyword evidence="5 8" id="KW-0443">Lipid metabolism</keyword>
<feature type="active site" evidence="8">
    <location>
        <position position="51"/>
    </location>
</feature>
<dbReference type="GO" id="GO:0006633">
    <property type="term" value="P:fatty acid biosynthetic process"/>
    <property type="evidence" value="ECO:0007669"/>
    <property type="project" value="UniProtKB-UniRule"/>
</dbReference>
<comment type="similarity">
    <text evidence="8">Belongs to the thioester dehydratase family. FabZ subfamily.</text>
</comment>
<evidence type="ECO:0000256" key="1">
    <source>
        <dbReference type="ARBA" id="ARBA00004496"/>
    </source>
</evidence>
<evidence type="ECO:0000256" key="7">
    <source>
        <dbReference type="ARBA" id="ARBA00025049"/>
    </source>
</evidence>
<dbReference type="Proteomes" id="UP000603434">
    <property type="component" value="Unassembled WGS sequence"/>
</dbReference>
<keyword evidence="2 8" id="KW-0963">Cytoplasm</keyword>
<dbReference type="FunFam" id="3.10.129.10:FF:000001">
    <property type="entry name" value="3-hydroxyacyl-[acyl-carrier-protein] dehydratase FabZ"/>
    <property type="match status" value="1"/>
</dbReference>
<accession>A0A8J6TME5</accession>
<dbReference type="GO" id="GO:0016020">
    <property type="term" value="C:membrane"/>
    <property type="evidence" value="ECO:0007669"/>
    <property type="project" value="GOC"/>
</dbReference>
<evidence type="ECO:0000313" key="10">
    <source>
        <dbReference type="Proteomes" id="UP000603434"/>
    </source>
</evidence>
<dbReference type="InterPro" id="IPR010084">
    <property type="entry name" value="FabZ"/>
</dbReference>
<dbReference type="HAMAP" id="MF_00406">
    <property type="entry name" value="FabZ"/>
    <property type="match status" value="1"/>
</dbReference>
<dbReference type="NCBIfam" id="TIGR01750">
    <property type="entry name" value="fabZ"/>
    <property type="match status" value="1"/>
</dbReference>
<dbReference type="GO" id="GO:0009245">
    <property type="term" value="P:lipid A biosynthetic process"/>
    <property type="evidence" value="ECO:0007669"/>
    <property type="project" value="UniProtKB-UniRule"/>
</dbReference>
<evidence type="ECO:0000313" key="9">
    <source>
        <dbReference type="EMBL" id="MBC8361959.1"/>
    </source>
</evidence>
<reference evidence="9 10" key="1">
    <citation type="submission" date="2020-08" db="EMBL/GenBank/DDBJ databases">
        <title>Bridging the membrane lipid divide: bacteria of the FCB group superphylum have the potential to synthesize archaeal ether lipids.</title>
        <authorList>
            <person name="Villanueva L."/>
            <person name="Von Meijenfeldt F.A.B."/>
            <person name="Westbye A.B."/>
            <person name="Yadav S."/>
            <person name="Hopmans E.C."/>
            <person name="Dutilh B.E."/>
            <person name="Sinninghe Damste J.S."/>
        </authorList>
    </citation>
    <scope>NUCLEOTIDE SEQUENCE [LARGE SCALE GENOMIC DNA]</scope>
    <source>
        <strain evidence="9">NIOZ-UU30</strain>
    </source>
</reference>
<evidence type="ECO:0000256" key="3">
    <source>
        <dbReference type="ARBA" id="ARBA00022516"/>
    </source>
</evidence>
<protein>
    <recommendedName>
        <fullName evidence="8">3-hydroxyacyl-[acyl-carrier-protein] dehydratase FabZ</fullName>
        <ecNumber evidence="8">4.2.1.59</ecNumber>
    </recommendedName>
    <alternativeName>
        <fullName evidence="8">(3R)-hydroxymyristoyl-[acyl-carrier-protein] dehydratase</fullName>
        <shortName evidence="8">(3R)-hydroxymyristoyl-ACP dehydrase</shortName>
    </alternativeName>
    <alternativeName>
        <fullName evidence="8">Beta-hydroxyacyl-ACP dehydratase</fullName>
    </alternativeName>
</protein>
<sequence length="148" mass="16884">MEKTYDIQKIMKILPHRYPFIMIDRILELVPGEKVVALKNVTINEPFFQGHFPGDPIMPGVLIIEAMGQAGAVLAAESMNREREGTLIYFMAMDKVKFRKPVVPGDQLIFKMQFLKQRSQTFKMSGIAFVDDKRVAEAELMATFGERT</sequence>
<organism evidence="9 10">
    <name type="scientific">Candidatus Desulfatibia profunda</name>
    <dbReference type="NCBI Taxonomy" id="2841695"/>
    <lineage>
        <taxon>Bacteria</taxon>
        <taxon>Pseudomonadati</taxon>
        <taxon>Thermodesulfobacteriota</taxon>
        <taxon>Desulfobacteria</taxon>
        <taxon>Desulfobacterales</taxon>
        <taxon>Desulfobacterales incertae sedis</taxon>
        <taxon>Candidatus Desulfatibia</taxon>
    </lineage>
</organism>
<comment type="caution">
    <text evidence="9">The sequence shown here is derived from an EMBL/GenBank/DDBJ whole genome shotgun (WGS) entry which is preliminary data.</text>
</comment>
<dbReference type="AlphaFoldDB" id="A0A8J6TME5"/>
<dbReference type="CDD" id="cd01288">
    <property type="entry name" value="FabZ"/>
    <property type="match status" value="1"/>
</dbReference>
<evidence type="ECO:0000256" key="8">
    <source>
        <dbReference type="HAMAP-Rule" id="MF_00406"/>
    </source>
</evidence>
<evidence type="ECO:0000256" key="4">
    <source>
        <dbReference type="ARBA" id="ARBA00022556"/>
    </source>
</evidence>
<dbReference type="GO" id="GO:0005737">
    <property type="term" value="C:cytoplasm"/>
    <property type="evidence" value="ECO:0007669"/>
    <property type="project" value="UniProtKB-SubCell"/>
</dbReference>
<keyword evidence="3 8" id="KW-0444">Lipid biosynthesis</keyword>
<dbReference type="EMBL" id="JACNJH010000161">
    <property type="protein sequence ID" value="MBC8361959.1"/>
    <property type="molecule type" value="Genomic_DNA"/>
</dbReference>
<name>A0A8J6TME5_9BACT</name>
<evidence type="ECO:0000256" key="6">
    <source>
        <dbReference type="ARBA" id="ARBA00023239"/>
    </source>
</evidence>
<dbReference type="SUPFAM" id="SSF54637">
    <property type="entry name" value="Thioesterase/thiol ester dehydrase-isomerase"/>
    <property type="match status" value="1"/>
</dbReference>
<gene>
    <name evidence="8 9" type="primary">fabZ</name>
    <name evidence="9" type="ORF">H8E23_11225</name>
</gene>
<dbReference type="NCBIfam" id="NF000582">
    <property type="entry name" value="PRK00006.1"/>
    <property type="match status" value="1"/>
</dbReference>
<dbReference type="InterPro" id="IPR013114">
    <property type="entry name" value="FabA_FabZ"/>
</dbReference>
<dbReference type="PANTHER" id="PTHR30272">
    <property type="entry name" value="3-HYDROXYACYL-[ACYL-CARRIER-PROTEIN] DEHYDRATASE"/>
    <property type="match status" value="1"/>
</dbReference>
<comment type="catalytic activity">
    <reaction evidence="8">
        <text>a (3R)-hydroxyacyl-[ACP] = a (2E)-enoyl-[ACP] + H2O</text>
        <dbReference type="Rhea" id="RHEA:13097"/>
        <dbReference type="Rhea" id="RHEA-COMP:9925"/>
        <dbReference type="Rhea" id="RHEA-COMP:9945"/>
        <dbReference type="ChEBI" id="CHEBI:15377"/>
        <dbReference type="ChEBI" id="CHEBI:78784"/>
        <dbReference type="ChEBI" id="CHEBI:78827"/>
        <dbReference type="EC" id="4.2.1.59"/>
    </reaction>
</comment>
<comment type="function">
    <text evidence="7 8">Involved in unsaturated fatty acids biosynthesis. Catalyzes the dehydration of short chain beta-hydroxyacyl-ACPs and long chain saturated and unsaturated beta-hydroxyacyl-ACPs.</text>
</comment>
<keyword evidence="4 8" id="KW-0441">Lipid A biosynthesis</keyword>
<evidence type="ECO:0000256" key="5">
    <source>
        <dbReference type="ARBA" id="ARBA00023098"/>
    </source>
</evidence>
<dbReference type="EC" id="4.2.1.59" evidence="8"/>
<dbReference type="PANTHER" id="PTHR30272:SF1">
    <property type="entry name" value="3-HYDROXYACYL-[ACYL-CARRIER-PROTEIN] DEHYDRATASE"/>
    <property type="match status" value="1"/>
</dbReference>
<comment type="subcellular location">
    <subcellularLocation>
        <location evidence="1 8">Cytoplasm</location>
    </subcellularLocation>
</comment>
<proteinExistence type="inferred from homology"/>
<evidence type="ECO:0000256" key="2">
    <source>
        <dbReference type="ARBA" id="ARBA00022490"/>
    </source>
</evidence>
<keyword evidence="6 8" id="KW-0456">Lyase</keyword>
<dbReference type="Gene3D" id="3.10.129.10">
    <property type="entry name" value="Hotdog Thioesterase"/>
    <property type="match status" value="1"/>
</dbReference>
<dbReference type="InterPro" id="IPR029069">
    <property type="entry name" value="HotDog_dom_sf"/>
</dbReference>
<dbReference type="GO" id="GO:0019171">
    <property type="term" value="F:(3R)-hydroxyacyl-[acyl-carrier-protein] dehydratase activity"/>
    <property type="evidence" value="ECO:0007669"/>
    <property type="project" value="UniProtKB-EC"/>
</dbReference>